<dbReference type="AlphaFoldDB" id="A0A1H5ZWZ4"/>
<proteinExistence type="predicted"/>
<reference evidence="3 4" key="1">
    <citation type="submission" date="2016-10" db="EMBL/GenBank/DDBJ databases">
        <authorList>
            <person name="Varghese N."/>
            <person name="Submissions S."/>
        </authorList>
    </citation>
    <scope>NUCLEOTIDE SEQUENCE [LARGE SCALE GENOMIC DNA]</scope>
    <source>
        <strain evidence="4">ATCC 20501</strain>
        <strain evidence="2 3">CGMCC 4.3529</strain>
    </source>
</reference>
<evidence type="ECO:0000313" key="2">
    <source>
        <dbReference type="EMBL" id="SFE15790.1"/>
    </source>
</evidence>
<sequence>MIRIEISGDRARLTGAETTGWPEPATTGLVEARGALLSWDVTSSTAFPHAHVHDRDAAAGWLWEIYGDDIADAVLANTPAQVALPPDEPGLLPAALRLARLNWAAAWWPASAQAAIPALSRELLAAETAVATAALEHLLDDEDCVERALDAASLTAVEALAEHAEFAAGAIELAEELRSLAEDYGVELDAARVSGQVGWALAAGGTHQAAATGTSALNWSDVPAQTLDAMGGAGWTIGRRDGETVLSVSVPAAPAVEFPHHEPPLTPVLLARFGPARLGVEVPLRRVENRFTGEAVLPVTALLLPTAERTLSVRDTRITAEPTAVLAPAEEVRAAVIDHARSRLADATASLAERAAARAGGIS</sequence>
<organism evidence="1 4">
    <name type="scientific">Saccharopolyspora kobensis</name>
    <dbReference type="NCBI Taxonomy" id="146035"/>
    <lineage>
        <taxon>Bacteria</taxon>
        <taxon>Bacillati</taxon>
        <taxon>Actinomycetota</taxon>
        <taxon>Actinomycetes</taxon>
        <taxon>Pseudonocardiales</taxon>
        <taxon>Pseudonocardiaceae</taxon>
        <taxon>Saccharopolyspora</taxon>
    </lineage>
</organism>
<evidence type="ECO:0000313" key="4">
    <source>
        <dbReference type="Proteomes" id="UP000236729"/>
    </source>
</evidence>
<dbReference type="RefSeq" id="WP_093355542.1">
    <property type="nucleotide sequence ID" value="NZ_FNVB01000003.1"/>
</dbReference>
<protein>
    <submittedName>
        <fullName evidence="1">Uncharacterized protein</fullName>
    </submittedName>
</protein>
<keyword evidence="3" id="KW-1185">Reference proteome</keyword>
<evidence type="ECO:0000313" key="3">
    <source>
        <dbReference type="Proteomes" id="UP000199690"/>
    </source>
</evidence>
<name>A0A1H5ZWZ4_9PSEU</name>
<dbReference type="EMBL" id="FOME01000009">
    <property type="protein sequence ID" value="SFE15790.1"/>
    <property type="molecule type" value="Genomic_DNA"/>
</dbReference>
<dbReference type="EMBL" id="FNVB01000003">
    <property type="protein sequence ID" value="SEG40979.1"/>
    <property type="molecule type" value="Genomic_DNA"/>
</dbReference>
<gene>
    <name evidence="1" type="ORF">SAMN02982929_02041</name>
    <name evidence="2" type="ORF">SAMN05216506_109102</name>
</gene>
<reference evidence="1" key="2">
    <citation type="submission" date="2016-10" db="EMBL/GenBank/DDBJ databases">
        <authorList>
            <person name="de Groot N.N."/>
        </authorList>
    </citation>
    <scope>NUCLEOTIDE SEQUENCE [LARGE SCALE GENOMIC DNA]</scope>
    <source>
        <strain evidence="1">ATCC 20501</strain>
    </source>
</reference>
<accession>A0A1H5ZWZ4</accession>
<accession>A0A1I1YD05</accession>
<dbReference type="Proteomes" id="UP000236729">
    <property type="component" value="Unassembled WGS sequence"/>
</dbReference>
<evidence type="ECO:0000313" key="1">
    <source>
        <dbReference type="EMBL" id="SEG40979.1"/>
    </source>
</evidence>
<dbReference type="Proteomes" id="UP000199690">
    <property type="component" value="Unassembled WGS sequence"/>
</dbReference>